<dbReference type="EMBL" id="SOSA01000340">
    <property type="protein sequence ID" value="THC92374.1"/>
    <property type="molecule type" value="Genomic_DNA"/>
</dbReference>
<dbReference type="Proteomes" id="UP000308092">
    <property type="component" value="Unassembled WGS sequence"/>
</dbReference>
<sequence length="89" mass="10755">MGKFLKVLMPWHRGAKKVSKHFVLDADPNWKQTDWDKEVFNPDWTLKPGWEVRVEGVKTRRGWEHVFYNKKLGKTYEDVDMLRRRLLLA</sequence>
<evidence type="ECO:0000313" key="4">
    <source>
        <dbReference type="Proteomes" id="UP000324241"/>
    </source>
</evidence>
<comment type="caution">
    <text evidence="2">The sequence shown here is derived from an EMBL/GenBank/DDBJ whole genome shotgun (WGS) entry which is preliminary data.</text>
</comment>
<evidence type="ECO:0000313" key="3">
    <source>
        <dbReference type="Proteomes" id="UP000308092"/>
    </source>
</evidence>
<protein>
    <submittedName>
        <fullName evidence="2">Uncharacterized protein</fullName>
    </submittedName>
</protein>
<dbReference type="GeneID" id="54331864"/>
<name>A0A4V3UNS6_9EURO</name>
<evidence type="ECO:0000313" key="2">
    <source>
        <dbReference type="EMBL" id="THC92374.1"/>
    </source>
</evidence>
<organism evidence="2 3">
    <name type="scientific">Aspergillus tanneri</name>
    <dbReference type="NCBI Taxonomy" id="1220188"/>
    <lineage>
        <taxon>Eukaryota</taxon>
        <taxon>Fungi</taxon>
        <taxon>Dikarya</taxon>
        <taxon>Ascomycota</taxon>
        <taxon>Pezizomycotina</taxon>
        <taxon>Eurotiomycetes</taxon>
        <taxon>Eurotiomycetidae</taxon>
        <taxon>Eurotiales</taxon>
        <taxon>Aspergillaceae</taxon>
        <taxon>Aspergillus</taxon>
        <taxon>Aspergillus subgen. Circumdati</taxon>
    </lineage>
</organism>
<reference evidence="2 3" key="1">
    <citation type="submission" date="2019-03" db="EMBL/GenBank/DDBJ databases">
        <title>The genome sequence of a newly discovered highly antifungal drug resistant Aspergillus species, Aspergillus tanneri NIH 1004.</title>
        <authorList>
            <person name="Mounaud S."/>
            <person name="Singh I."/>
            <person name="Joardar V."/>
            <person name="Pakala S."/>
            <person name="Pakala S."/>
            <person name="Venepally P."/>
            <person name="Hoover J."/>
            <person name="Nierman W."/>
            <person name="Chung J."/>
            <person name="Losada L."/>
        </authorList>
    </citation>
    <scope>NUCLEOTIDE SEQUENCE [LARGE SCALE GENOMIC DNA]</scope>
    <source>
        <strain evidence="2 3">NIH1004</strain>
    </source>
</reference>
<reference evidence="1 4" key="2">
    <citation type="submission" date="2019-08" db="EMBL/GenBank/DDBJ databases">
        <title>The genome sequence of a newly discovered highly antifungal drug resistant Aspergillus species, Aspergillus tanneri NIH 1004.</title>
        <authorList>
            <person name="Mounaud S."/>
            <person name="Singh I."/>
            <person name="Joardar V."/>
            <person name="Pakala S."/>
            <person name="Pakala S."/>
            <person name="Venepally P."/>
            <person name="Chung J.K."/>
            <person name="Losada L."/>
            <person name="Nierman W.C."/>
        </authorList>
    </citation>
    <scope>NUCLEOTIDE SEQUENCE [LARGE SCALE GENOMIC DNA]</scope>
    <source>
        <strain evidence="1 4">NIH1004</strain>
    </source>
</reference>
<proteinExistence type="predicted"/>
<accession>A0A4V3UNS6</accession>
<dbReference type="RefSeq" id="XP_033424312.1">
    <property type="nucleotide sequence ID" value="XM_033573760.1"/>
</dbReference>
<dbReference type="OrthoDB" id="4485960at2759"/>
<dbReference type="VEuPathDB" id="FungiDB:EYZ11_008164"/>
<keyword evidence="3" id="KW-1185">Reference proteome</keyword>
<dbReference type="Proteomes" id="UP000324241">
    <property type="component" value="Unassembled WGS sequence"/>
</dbReference>
<evidence type="ECO:0000313" key="1">
    <source>
        <dbReference type="EMBL" id="KAA8644951.1"/>
    </source>
</evidence>
<dbReference type="EMBL" id="QUQM01000006">
    <property type="protein sequence ID" value="KAA8644951.1"/>
    <property type="molecule type" value="Genomic_DNA"/>
</dbReference>
<dbReference type="AlphaFoldDB" id="A0A4V3UNS6"/>
<gene>
    <name evidence="1" type="ORF">ATNIH1004_009162</name>
    <name evidence="2" type="ORF">EYZ11_008164</name>
</gene>